<dbReference type="Proteomes" id="UP001431776">
    <property type="component" value="Unassembled WGS sequence"/>
</dbReference>
<name>A0AAW6TX31_9BACT</name>
<accession>A0AAW6TX31</accession>
<protein>
    <submittedName>
        <fullName evidence="1">Uncharacterized protein</fullName>
    </submittedName>
</protein>
<organism evidence="1 2">
    <name type="scientific">Anaerobaca lacustris</name>
    <dbReference type="NCBI Taxonomy" id="3044600"/>
    <lineage>
        <taxon>Bacteria</taxon>
        <taxon>Pseudomonadati</taxon>
        <taxon>Planctomycetota</taxon>
        <taxon>Phycisphaerae</taxon>
        <taxon>Sedimentisphaerales</taxon>
        <taxon>Anaerobacaceae</taxon>
        <taxon>Anaerobaca</taxon>
    </lineage>
</organism>
<dbReference type="EMBL" id="JASCXX010000008">
    <property type="protein sequence ID" value="MDI6448977.1"/>
    <property type="molecule type" value="Genomic_DNA"/>
</dbReference>
<dbReference type="AlphaFoldDB" id="A0AAW6TX31"/>
<keyword evidence="2" id="KW-1185">Reference proteome</keyword>
<sequence length="80" mass="9117">MAEQDQPQKHGELWNREELILAFDLYCRIPFRRTKANNPEVIALADLLKRSPASVARKLGNFGSFDPELKTRAVRGLAHT</sequence>
<feature type="non-terminal residue" evidence="1">
    <location>
        <position position="80"/>
    </location>
</feature>
<evidence type="ECO:0000313" key="1">
    <source>
        <dbReference type="EMBL" id="MDI6448977.1"/>
    </source>
</evidence>
<evidence type="ECO:0000313" key="2">
    <source>
        <dbReference type="Proteomes" id="UP001431776"/>
    </source>
</evidence>
<comment type="caution">
    <text evidence="1">The sequence shown here is derived from an EMBL/GenBank/DDBJ whole genome shotgun (WGS) entry which is preliminary data.</text>
</comment>
<gene>
    <name evidence="1" type="ORF">QJ522_07955</name>
</gene>
<proteinExistence type="predicted"/>
<reference evidence="1" key="1">
    <citation type="submission" date="2023-05" db="EMBL/GenBank/DDBJ databases">
        <title>Anaerotaeda fermentans gen. nov., sp. nov., a novel anaerobic planctomycete of the new family within the order Sedimentisphaerales isolated from Taman Peninsula, Russia.</title>
        <authorList>
            <person name="Khomyakova M.A."/>
            <person name="Merkel A.Y."/>
            <person name="Slobodkin A.I."/>
        </authorList>
    </citation>
    <scope>NUCLEOTIDE SEQUENCE</scope>
    <source>
        <strain evidence="1">M17dextr</strain>
    </source>
</reference>